<dbReference type="Pfam" id="PF00905">
    <property type="entry name" value="Transpeptidase"/>
    <property type="match status" value="1"/>
</dbReference>
<dbReference type="PANTHER" id="PTHR30627">
    <property type="entry name" value="PEPTIDOGLYCAN D,D-TRANSPEPTIDASE"/>
    <property type="match status" value="1"/>
</dbReference>
<dbReference type="GO" id="GO:0008360">
    <property type="term" value="P:regulation of cell shape"/>
    <property type="evidence" value="ECO:0007669"/>
    <property type="project" value="UniProtKB-KW"/>
</dbReference>
<evidence type="ECO:0000256" key="12">
    <source>
        <dbReference type="ARBA" id="ARBA00023136"/>
    </source>
</evidence>
<evidence type="ECO:0000256" key="6">
    <source>
        <dbReference type="ARBA" id="ARBA00022670"/>
    </source>
</evidence>
<keyword evidence="6" id="KW-0645">Protease</keyword>
<dbReference type="EC" id="2.4.1.129" evidence="17"/>
<evidence type="ECO:0000256" key="14">
    <source>
        <dbReference type="SAM" id="Phobius"/>
    </source>
</evidence>
<dbReference type="STRING" id="454194.PYK22_01249"/>
<evidence type="ECO:0000313" key="18">
    <source>
        <dbReference type="Proteomes" id="UP000031518"/>
    </source>
</evidence>
<accession>A0A0B6WVY1</accession>
<keyword evidence="5" id="KW-0121">Carboxypeptidase</keyword>
<evidence type="ECO:0000256" key="9">
    <source>
        <dbReference type="ARBA" id="ARBA00022960"/>
    </source>
</evidence>
<dbReference type="Pfam" id="PF03717">
    <property type="entry name" value="PBP_dimer"/>
    <property type="match status" value="1"/>
</dbReference>
<dbReference type="Gene3D" id="3.30.1390.30">
    <property type="entry name" value="Penicillin-binding protein 2a, domain 3"/>
    <property type="match status" value="1"/>
</dbReference>
<dbReference type="GO" id="GO:0071972">
    <property type="term" value="F:peptidoglycan L,D-transpeptidase activity"/>
    <property type="evidence" value="ECO:0007669"/>
    <property type="project" value="TreeGrafter"/>
</dbReference>
<keyword evidence="7 14" id="KW-0812">Transmembrane</keyword>
<dbReference type="OrthoDB" id="9804124at2"/>
<dbReference type="GO" id="GO:0008658">
    <property type="term" value="F:penicillin binding"/>
    <property type="evidence" value="ECO:0007669"/>
    <property type="project" value="InterPro"/>
</dbReference>
<keyword evidence="10" id="KW-0573">Peptidoglycan synthesis</keyword>
<name>A0A0B6WVY1_9BACT</name>
<dbReference type="GO" id="GO:0006508">
    <property type="term" value="P:proteolysis"/>
    <property type="evidence" value="ECO:0007669"/>
    <property type="project" value="UniProtKB-KW"/>
</dbReference>
<evidence type="ECO:0000259" key="15">
    <source>
        <dbReference type="Pfam" id="PF00905"/>
    </source>
</evidence>
<evidence type="ECO:0000256" key="1">
    <source>
        <dbReference type="ARBA" id="ARBA00004167"/>
    </source>
</evidence>
<evidence type="ECO:0000256" key="2">
    <source>
        <dbReference type="ARBA" id="ARBA00004236"/>
    </source>
</evidence>
<evidence type="ECO:0000256" key="5">
    <source>
        <dbReference type="ARBA" id="ARBA00022645"/>
    </source>
</evidence>
<keyword evidence="11 14" id="KW-1133">Transmembrane helix</keyword>
<feature type="domain" description="Penicillin-binding protein transpeptidase" evidence="15">
    <location>
        <begin position="268"/>
        <end position="606"/>
    </location>
</feature>
<keyword evidence="18" id="KW-1185">Reference proteome</keyword>
<comment type="subcellular location">
    <subcellularLocation>
        <location evidence="2">Cell membrane</location>
    </subcellularLocation>
    <subcellularLocation>
        <location evidence="1">Membrane</location>
        <topology evidence="1">Single-pass membrane protein</topology>
    </subcellularLocation>
</comment>
<gene>
    <name evidence="17" type="ORF">PYK22_01249</name>
</gene>
<dbReference type="GO" id="GO:0005886">
    <property type="term" value="C:plasma membrane"/>
    <property type="evidence" value="ECO:0007669"/>
    <property type="project" value="UniProtKB-SubCell"/>
</dbReference>
<keyword evidence="17" id="KW-0808">Transferase</keyword>
<dbReference type="InterPro" id="IPR050515">
    <property type="entry name" value="Beta-lactam/transpept"/>
</dbReference>
<dbReference type="InterPro" id="IPR005311">
    <property type="entry name" value="PBP_dimer"/>
</dbReference>
<dbReference type="GO" id="GO:0009252">
    <property type="term" value="P:peptidoglycan biosynthetic process"/>
    <property type="evidence" value="ECO:0007669"/>
    <property type="project" value="UniProtKB-KW"/>
</dbReference>
<keyword evidence="17" id="KW-0328">Glycosyltransferase</keyword>
<dbReference type="GO" id="GO:0009002">
    <property type="term" value="F:serine-type D-Ala-D-Ala carboxypeptidase activity"/>
    <property type="evidence" value="ECO:0007669"/>
    <property type="project" value="InterPro"/>
</dbReference>
<keyword evidence="13" id="KW-0961">Cell wall biogenesis/degradation</keyword>
<dbReference type="PANTHER" id="PTHR30627:SF2">
    <property type="entry name" value="PEPTIDOGLYCAN D,D-TRANSPEPTIDASE MRDA"/>
    <property type="match status" value="1"/>
</dbReference>
<dbReference type="SUPFAM" id="SSF56601">
    <property type="entry name" value="beta-lactamase/transpeptidase-like"/>
    <property type="match status" value="1"/>
</dbReference>
<dbReference type="GO" id="GO:0071555">
    <property type="term" value="P:cell wall organization"/>
    <property type="evidence" value="ECO:0007669"/>
    <property type="project" value="UniProtKB-KW"/>
</dbReference>
<dbReference type="Gene3D" id="3.90.1310.10">
    <property type="entry name" value="Penicillin-binding protein 2a (Domain 2)"/>
    <property type="match status" value="1"/>
</dbReference>
<evidence type="ECO:0000256" key="7">
    <source>
        <dbReference type="ARBA" id="ARBA00022692"/>
    </source>
</evidence>
<dbReference type="NCBIfam" id="TIGR03423">
    <property type="entry name" value="pbp2_mrdA"/>
    <property type="match status" value="1"/>
</dbReference>
<reference evidence="17 18" key="1">
    <citation type="submission" date="2013-12" db="EMBL/GenBank/DDBJ databases">
        <authorList>
            <person name="Stott M."/>
        </authorList>
    </citation>
    <scope>NUCLEOTIDE SEQUENCE [LARGE SCALE GENOMIC DNA]</scope>
    <source>
        <strain evidence="17 18">K22</strain>
    </source>
</reference>
<keyword evidence="12 14" id="KW-0472">Membrane</keyword>
<dbReference type="InterPro" id="IPR012338">
    <property type="entry name" value="Beta-lactam/transpept-like"/>
</dbReference>
<evidence type="ECO:0000256" key="10">
    <source>
        <dbReference type="ARBA" id="ARBA00022984"/>
    </source>
</evidence>
<evidence type="ECO:0000256" key="3">
    <source>
        <dbReference type="ARBA" id="ARBA00022475"/>
    </source>
</evidence>
<keyword evidence="4" id="KW-0997">Cell inner membrane</keyword>
<proteinExistence type="predicted"/>
<keyword evidence="3" id="KW-1003">Cell membrane</keyword>
<dbReference type="Proteomes" id="UP000031518">
    <property type="component" value="Unassembled WGS sequence"/>
</dbReference>
<dbReference type="RefSeq" id="WP_060635398.1">
    <property type="nucleotide sequence ID" value="NZ_CBXV010000004.1"/>
</dbReference>
<organism evidence="17 18">
    <name type="scientific">Pyrinomonas methylaliphatogenes</name>
    <dbReference type="NCBI Taxonomy" id="454194"/>
    <lineage>
        <taxon>Bacteria</taxon>
        <taxon>Pseudomonadati</taxon>
        <taxon>Acidobacteriota</taxon>
        <taxon>Blastocatellia</taxon>
        <taxon>Blastocatellales</taxon>
        <taxon>Pyrinomonadaceae</taxon>
        <taxon>Pyrinomonas</taxon>
    </lineage>
</organism>
<evidence type="ECO:0000256" key="8">
    <source>
        <dbReference type="ARBA" id="ARBA00022801"/>
    </source>
</evidence>
<keyword evidence="8" id="KW-0378">Hydrolase</keyword>
<evidence type="ECO:0000256" key="13">
    <source>
        <dbReference type="ARBA" id="ARBA00023316"/>
    </source>
</evidence>
<dbReference type="AlphaFoldDB" id="A0A0B6WVY1"/>
<dbReference type="GO" id="GO:0016757">
    <property type="term" value="F:glycosyltransferase activity"/>
    <property type="evidence" value="ECO:0007669"/>
    <property type="project" value="UniProtKB-KW"/>
</dbReference>
<feature type="domain" description="Penicillin-binding protein dimerisation" evidence="16">
    <location>
        <begin position="57"/>
        <end position="231"/>
    </location>
</feature>
<dbReference type="InterPro" id="IPR001460">
    <property type="entry name" value="PCN-bd_Tpept"/>
</dbReference>
<dbReference type="InterPro" id="IPR017790">
    <property type="entry name" value="Penicillin-binding_protein_2"/>
</dbReference>
<reference evidence="17 18" key="2">
    <citation type="submission" date="2015-01" db="EMBL/GenBank/DDBJ databases">
        <title>Complete genome sequence of Pyrinomonas methylaliphatogenes type strain K22T.</title>
        <authorList>
            <person name="Lee K.C.Y."/>
            <person name="Power J.F."/>
            <person name="Dunfield P.F."/>
            <person name="Morgan X.C."/>
            <person name="Huttenhower C."/>
            <person name="Stott M.B."/>
        </authorList>
    </citation>
    <scope>NUCLEOTIDE SEQUENCE [LARGE SCALE GENOMIC DNA]</scope>
    <source>
        <strain evidence="17 18">K22</strain>
    </source>
</reference>
<keyword evidence="9" id="KW-0133">Cell shape</keyword>
<dbReference type="Gene3D" id="3.40.710.10">
    <property type="entry name" value="DD-peptidase/beta-lactamase superfamily"/>
    <property type="match status" value="1"/>
</dbReference>
<dbReference type="SUPFAM" id="SSF56519">
    <property type="entry name" value="Penicillin binding protein dimerisation domain"/>
    <property type="match status" value="1"/>
</dbReference>
<feature type="transmembrane region" description="Helical" evidence="14">
    <location>
        <begin position="12"/>
        <end position="35"/>
    </location>
</feature>
<dbReference type="InterPro" id="IPR036138">
    <property type="entry name" value="PBP_dimer_sf"/>
</dbReference>
<protein>
    <submittedName>
        <fullName evidence="17">Peptidoglycan glycosyltransferase</fullName>
        <ecNumber evidence="17">2.4.1.129</ecNumber>
    </submittedName>
</protein>
<dbReference type="EMBL" id="CBXV010000004">
    <property type="protein sequence ID" value="CDM65251.1"/>
    <property type="molecule type" value="Genomic_DNA"/>
</dbReference>
<evidence type="ECO:0000256" key="4">
    <source>
        <dbReference type="ARBA" id="ARBA00022519"/>
    </source>
</evidence>
<evidence type="ECO:0000313" key="17">
    <source>
        <dbReference type="EMBL" id="CDM65251.1"/>
    </source>
</evidence>
<sequence length="625" mass="70268">MKFFEDESQNLRARFATIQIIVFALLAVLAGRLYFLQIVRGSYYAERAENQRIRLLPIPAPRGVIMDRYGRVIVDSRPIYNIILSREDVKGKDLSALVEPLSQGLNLDPEFLRERFEQMRTMPAFESVRIKENATPADIAWVEAHKLEFPELRVEQQPQRQYPPDGLLAHVLGYVGEISPKQLEDPKYKEKGYKPGDIIGQEGVEAVYDEYLRGRDGYRRVVVDSRGHIQAVLEEVPPQPGQDMVLTIDLDLQRAAEEQLKKMPTKRGVIIVMDPNNGEILAMASYPTFDPNLFSQRITTREGRAEYAALLRDPQHPLYNRAIRGRYPPGSTWKIPMAIAGLEQGAITVEHSRLLCGGGILIGNKFTRCMGNHGMPDLRTAIMKSCDGYFYRLGLKMGIDGIMRMVDELELNKRTGVDLPHELRSWTPSPEFKARFNPRDPQWKDIDTVYASFGQVYEFVTPLALLRAIAAIGVGGKLYTPHLLKEFRPVREMGPFPARPGKVYEQPAPKIVPIRPEHHKLVVDGMWAVVNDAGTAARIRMPGFDIAGKTGTAQVVSLGKDVGKNKDHSWFVSYAPAYKPEIAALALIENVGFGASYAAPAVRAIYDVYYEKTRGAPAPQLAMNR</sequence>
<evidence type="ECO:0000259" key="16">
    <source>
        <dbReference type="Pfam" id="PF03717"/>
    </source>
</evidence>
<evidence type="ECO:0000256" key="11">
    <source>
        <dbReference type="ARBA" id="ARBA00022989"/>
    </source>
</evidence>